<dbReference type="Proteomes" id="UP000257002">
    <property type="component" value="Unassembled WGS sequence"/>
</dbReference>
<proteinExistence type="predicted"/>
<dbReference type="InterPro" id="IPR006342">
    <property type="entry name" value="FkbM_mtfrase"/>
</dbReference>
<dbReference type="EMBL" id="QQWD01000029">
    <property type="protein sequence ID" value="REJ48042.1"/>
    <property type="molecule type" value="Genomic_DNA"/>
</dbReference>
<dbReference type="PANTHER" id="PTHR36973:SF4">
    <property type="entry name" value="NODULATION PROTEIN"/>
    <property type="match status" value="1"/>
</dbReference>
<comment type="caution">
    <text evidence="2">The sequence shown here is derived from an EMBL/GenBank/DDBJ whole genome shotgun (WGS) entry which is preliminary data.</text>
</comment>
<organism evidence="2 3">
    <name type="scientific">Microcystis wesenbergii TW10</name>
    <dbReference type="NCBI Taxonomy" id="2060474"/>
    <lineage>
        <taxon>Bacteria</taxon>
        <taxon>Bacillati</taxon>
        <taxon>Cyanobacteriota</taxon>
        <taxon>Cyanophyceae</taxon>
        <taxon>Oscillatoriophycideae</taxon>
        <taxon>Chroococcales</taxon>
        <taxon>Microcystaceae</taxon>
        <taxon>Microcystis</taxon>
    </lineage>
</organism>
<dbReference type="PANTHER" id="PTHR36973">
    <property type="entry name" value="SLL1456 PROTEIN-RELATED"/>
    <property type="match status" value="1"/>
</dbReference>
<protein>
    <submittedName>
        <fullName evidence="2">FkbM family methyltransferase</fullName>
    </submittedName>
</protein>
<dbReference type="InterPro" id="IPR053188">
    <property type="entry name" value="FkbM_Methyltransferase"/>
</dbReference>
<keyword evidence="2" id="KW-0489">Methyltransferase</keyword>
<evidence type="ECO:0000259" key="1">
    <source>
        <dbReference type="Pfam" id="PF05050"/>
    </source>
</evidence>
<dbReference type="NCBIfam" id="TIGR01444">
    <property type="entry name" value="fkbM_fam"/>
    <property type="match status" value="1"/>
</dbReference>
<dbReference type="AlphaFoldDB" id="A0A3E0LLM7"/>
<feature type="domain" description="Methyltransferase FkbM" evidence="1">
    <location>
        <begin position="44"/>
        <end position="215"/>
    </location>
</feature>
<dbReference type="SUPFAM" id="SSF53335">
    <property type="entry name" value="S-adenosyl-L-methionine-dependent methyltransferases"/>
    <property type="match status" value="1"/>
</dbReference>
<sequence length="240" mass="27309">MTKNIVKKLFRKLGFEVKRYNLNTSQVALMERLLEYHQIELIFDVGANCGQYASFLRDCGYEGKIVSFEPLSSVYSQLLTLSKKDNLWEIAPRSALGDQEGEITINIAGNSQSSSVLSMLDAHVQAAPESVYCGSEIVQLRRLDTLAKDYIREGTQSIFLKIDVQGFEKQVIEGSFQILPLVKGIQIEMSLVPLYDQQILFEDMIEFMRQLGYELYTIIPNFADKHTGRLLQIDGIFFKS</sequence>
<keyword evidence="2" id="KW-0808">Transferase</keyword>
<evidence type="ECO:0000313" key="3">
    <source>
        <dbReference type="Proteomes" id="UP000257002"/>
    </source>
</evidence>
<dbReference type="InterPro" id="IPR029063">
    <property type="entry name" value="SAM-dependent_MTases_sf"/>
</dbReference>
<gene>
    <name evidence="2" type="ORF">DWQ51_19525</name>
</gene>
<reference evidence="2 3" key="1">
    <citation type="submission" date="2017-10" db="EMBL/GenBank/DDBJ databases">
        <title>A large-scale comparative metagenomic study reveals the eutrophication-driven functional interactions in six Microcystis-epibionts communities.</title>
        <authorList>
            <person name="Li Q."/>
            <person name="Lin F."/>
        </authorList>
    </citation>
    <scope>NUCLEOTIDE SEQUENCE [LARGE SCALE GENOMIC DNA]</scope>
    <source>
        <strain evidence="2">TW10</strain>
    </source>
</reference>
<dbReference type="GO" id="GO:0032259">
    <property type="term" value="P:methylation"/>
    <property type="evidence" value="ECO:0007669"/>
    <property type="project" value="UniProtKB-KW"/>
</dbReference>
<accession>A0A3E0LLM7</accession>
<dbReference type="GO" id="GO:0008171">
    <property type="term" value="F:O-methyltransferase activity"/>
    <property type="evidence" value="ECO:0007669"/>
    <property type="project" value="TreeGrafter"/>
</dbReference>
<dbReference type="Pfam" id="PF05050">
    <property type="entry name" value="Methyltransf_21"/>
    <property type="match status" value="1"/>
</dbReference>
<name>A0A3E0LLM7_9CHRO</name>
<evidence type="ECO:0000313" key="2">
    <source>
        <dbReference type="EMBL" id="REJ48042.1"/>
    </source>
</evidence>
<dbReference type="Gene3D" id="3.40.50.150">
    <property type="entry name" value="Vaccinia Virus protein VP39"/>
    <property type="match status" value="1"/>
</dbReference>